<sequence>MSEEIKVAYEEANKLISKIQSNADSLDSDLLQAFADKNELNAVKKVRQSNEALIKVTEAYKRLLTQNNGTALQTIESFRTTDDSLSNSIKGVIK</sequence>
<dbReference type="InterPro" id="IPR046318">
    <property type="entry name" value="DUF5344"/>
</dbReference>
<dbReference type="EMBL" id="NPBJ01000014">
    <property type="protein sequence ID" value="PAE00301.1"/>
    <property type="molecule type" value="Genomic_DNA"/>
</dbReference>
<name>A0ABX4GZJ0_9BACI</name>
<proteinExistence type="predicted"/>
<evidence type="ECO:0000313" key="2">
    <source>
        <dbReference type="Proteomes" id="UP000216852"/>
    </source>
</evidence>
<dbReference type="Proteomes" id="UP000216852">
    <property type="component" value="Unassembled WGS sequence"/>
</dbReference>
<gene>
    <name evidence="1" type="ORF">CHH48_07715</name>
</gene>
<protein>
    <submittedName>
        <fullName evidence="1">Uncharacterized protein</fullName>
    </submittedName>
</protein>
<dbReference type="RefSeq" id="WP_095218565.1">
    <property type="nucleotide sequence ID" value="NZ_NPBJ01000014.1"/>
</dbReference>
<dbReference type="Pfam" id="PF17279">
    <property type="entry name" value="DUF5344"/>
    <property type="match status" value="1"/>
</dbReference>
<evidence type="ECO:0000313" key="1">
    <source>
        <dbReference type="EMBL" id="PAE00301.1"/>
    </source>
</evidence>
<comment type="caution">
    <text evidence="1">The sequence shown here is derived from an EMBL/GenBank/DDBJ whole genome shotgun (WGS) entry which is preliminary data.</text>
</comment>
<keyword evidence="2" id="KW-1185">Reference proteome</keyword>
<organism evidence="1 2">
    <name type="scientific">Terribacillus saccharophilus</name>
    <dbReference type="NCBI Taxonomy" id="361277"/>
    <lineage>
        <taxon>Bacteria</taxon>
        <taxon>Bacillati</taxon>
        <taxon>Bacillota</taxon>
        <taxon>Bacilli</taxon>
        <taxon>Bacillales</taxon>
        <taxon>Bacillaceae</taxon>
        <taxon>Terribacillus</taxon>
    </lineage>
</organism>
<accession>A0ABX4GZJ0</accession>
<reference evidence="1 2" key="1">
    <citation type="submission" date="2017-07" db="EMBL/GenBank/DDBJ databases">
        <title>Isolation and whole genome analysis of endospore-forming bacteria from heroin.</title>
        <authorList>
            <person name="Kalinowski J."/>
            <person name="Ahrens B."/>
            <person name="Al-Dilaimi A."/>
            <person name="Winkler A."/>
            <person name="Wibberg D."/>
            <person name="Schleenbecker U."/>
            <person name="Ruckert C."/>
            <person name="Wolfel R."/>
            <person name="Grass G."/>
        </authorList>
    </citation>
    <scope>NUCLEOTIDE SEQUENCE [LARGE SCALE GENOMIC DNA]</scope>
    <source>
        <strain evidence="1 2">7517-1</strain>
    </source>
</reference>